<dbReference type="RefSeq" id="WP_135985716.1">
    <property type="nucleotide sequence ID" value="NZ_JAASQM010000003.1"/>
</dbReference>
<sequence length="180" mass="19434">MRIATALSIAMLLFSAPAVAGDETAELVGHWGAVFTSKKLVRVPVLRDRPTVSLAGPGMVTKRGPLFSTVLRDEEVPMEVEHSVSLQIEADGRFKLFLHEQRAASPTNDCLVQAGSVREGMVSQANGRLLLRSNGGRSRSGACGEAPSDTREGESVYMVRRDGDTLILTADDGTVWQLRK</sequence>
<feature type="region of interest" description="Disordered" evidence="1">
    <location>
        <begin position="133"/>
        <end position="153"/>
    </location>
</feature>
<keyword evidence="4" id="KW-1185">Reference proteome</keyword>
<name>A0A4S1WEX6_9SPHN</name>
<keyword evidence="2" id="KW-0732">Signal</keyword>
<reference evidence="3 4" key="1">
    <citation type="submission" date="2019-04" db="EMBL/GenBank/DDBJ databases">
        <title>Sphingomonas psychrotolerans sp. nov., isolated from soil in the Tianshan Mountains, Xinjiang, China.</title>
        <authorList>
            <person name="Luo Y."/>
            <person name="Sheng H."/>
        </authorList>
    </citation>
    <scope>NUCLEOTIDE SEQUENCE [LARGE SCALE GENOMIC DNA]</scope>
    <source>
        <strain evidence="3 4">KIS18-15</strain>
    </source>
</reference>
<organism evidence="3 4">
    <name type="scientific">Sphingomonas naasensis</name>
    <dbReference type="NCBI Taxonomy" id="1344951"/>
    <lineage>
        <taxon>Bacteria</taxon>
        <taxon>Pseudomonadati</taxon>
        <taxon>Pseudomonadota</taxon>
        <taxon>Alphaproteobacteria</taxon>
        <taxon>Sphingomonadales</taxon>
        <taxon>Sphingomonadaceae</taxon>
        <taxon>Sphingomonas</taxon>
    </lineage>
</organism>
<feature type="signal peptide" evidence="2">
    <location>
        <begin position="1"/>
        <end position="20"/>
    </location>
</feature>
<feature type="chain" id="PRO_5020572514" description="META domain-containing protein" evidence="2">
    <location>
        <begin position="21"/>
        <end position="180"/>
    </location>
</feature>
<dbReference type="AlphaFoldDB" id="A0A4S1WEX6"/>
<evidence type="ECO:0000313" key="4">
    <source>
        <dbReference type="Proteomes" id="UP000309848"/>
    </source>
</evidence>
<evidence type="ECO:0000256" key="2">
    <source>
        <dbReference type="SAM" id="SignalP"/>
    </source>
</evidence>
<evidence type="ECO:0008006" key="5">
    <source>
        <dbReference type="Google" id="ProtNLM"/>
    </source>
</evidence>
<gene>
    <name evidence="3" type="ORF">E5A74_13320</name>
</gene>
<evidence type="ECO:0000313" key="3">
    <source>
        <dbReference type="EMBL" id="TGX41588.1"/>
    </source>
</evidence>
<comment type="caution">
    <text evidence="3">The sequence shown here is derived from an EMBL/GenBank/DDBJ whole genome shotgun (WGS) entry which is preliminary data.</text>
</comment>
<evidence type="ECO:0000256" key="1">
    <source>
        <dbReference type="SAM" id="MobiDB-lite"/>
    </source>
</evidence>
<dbReference type="Proteomes" id="UP000309848">
    <property type="component" value="Unassembled WGS sequence"/>
</dbReference>
<protein>
    <recommendedName>
        <fullName evidence="5">META domain-containing protein</fullName>
    </recommendedName>
</protein>
<accession>A0A4S1WEX6</accession>
<dbReference type="EMBL" id="SRXU01000005">
    <property type="protein sequence ID" value="TGX41588.1"/>
    <property type="molecule type" value="Genomic_DNA"/>
</dbReference>
<proteinExistence type="predicted"/>